<dbReference type="EMBL" id="HG994373">
    <property type="protein sequence ID" value="CAF1768720.1"/>
    <property type="molecule type" value="Genomic_DNA"/>
</dbReference>
<dbReference type="InterPro" id="IPR034430">
    <property type="entry name" value="PSY"/>
</dbReference>
<dbReference type="PANTHER" id="PTHR37177:SF4">
    <property type="entry name" value="PROTEIN PSY1"/>
    <property type="match status" value="1"/>
</dbReference>
<feature type="compositionally biased region" description="Polar residues" evidence="1">
    <location>
        <begin position="64"/>
        <end position="73"/>
    </location>
</feature>
<accession>A0A078JP59</accession>
<dbReference type="EMBL" id="LK039188">
    <property type="protein sequence ID" value="CDY69338.1"/>
    <property type="molecule type" value="Genomic_DNA"/>
</dbReference>
<name>A0A078JP59_BRANA</name>
<dbReference type="STRING" id="3708.A0A078JP59"/>
<dbReference type="PANTHER" id="PTHR37177">
    <property type="entry name" value="PROTEIN PSY1"/>
    <property type="match status" value="1"/>
</dbReference>
<evidence type="ECO:0000256" key="2">
    <source>
        <dbReference type="SAM" id="SignalP"/>
    </source>
</evidence>
<dbReference type="Gramene" id="CDX80347">
    <property type="protein sequence ID" value="CDX80347"/>
    <property type="gene ID" value="GSBRNA2T00133399001"/>
</dbReference>
<dbReference type="PaxDb" id="3708-A0A078JP59"/>
<protein>
    <submittedName>
        <fullName evidence="3">(rape) hypothetical protein</fullName>
    </submittedName>
    <submittedName>
        <fullName evidence="5">BnaAnng30080D protein</fullName>
    </submittedName>
</protein>
<dbReference type="AlphaFoldDB" id="A0A078JP59"/>
<organism evidence="5 6">
    <name type="scientific">Brassica napus</name>
    <name type="common">Rape</name>
    <dbReference type="NCBI Taxonomy" id="3708"/>
    <lineage>
        <taxon>Eukaryota</taxon>
        <taxon>Viridiplantae</taxon>
        <taxon>Streptophyta</taxon>
        <taxon>Embryophyta</taxon>
        <taxon>Tracheophyta</taxon>
        <taxon>Spermatophyta</taxon>
        <taxon>Magnoliopsida</taxon>
        <taxon>eudicotyledons</taxon>
        <taxon>Gunneridae</taxon>
        <taxon>Pentapetalae</taxon>
        <taxon>rosids</taxon>
        <taxon>malvids</taxon>
        <taxon>Brassicales</taxon>
        <taxon>Brassicaceae</taxon>
        <taxon>Brassiceae</taxon>
        <taxon>Brassica</taxon>
    </lineage>
</organism>
<dbReference type="OrthoDB" id="1108474at2759"/>
<feature type="signal peptide" evidence="2">
    <location>
        <begin position="1"/>
        <end position="21"/>
    </location>
</feature>
<reference evidence="3" key="3">
    <citation type="submission" date="2021-01" db="EMBL/GenBank/DDBJ databases">
        <authorList>
            <consortium name="Genoscope - CEA"/>
            <person name="William W."/>
        </authorList>
    </citation>
    <scope>NUCLEOTIDE SEQUENCE</scope>
</reference>
<dbReference type="KEGG" id="bna:106430924"/>
<dbReference type="Proteomes" id="UP000028999">
    <property type="component" value="Unassembled WGS sequence"/>
</dbReference>
<dbReference type="EMBL" id="HG994364">
    <property type="protein sequence ID" value="CAF2332875.1"/>
    <property type="molecule type" value="Genomic_DNA"/>
</dbReference>
<feature type="region of interest" description="Disordered" evidence="1">
    <location>
        <begin position="46"/>
        <end position="73"/>
    </location>
</feature>
<evidence type="ECO:0000313" key="6">
    <source>
        <dbReference type="Proteomes" id="UP000028999"/>
    </source>
</evidence>
<dbReference type="Proteomes" id="UP001295469">
    <property type="component" value="Chromosome C09"/>
</dbReference>
<keyword evidence="2" id="KW-0732">Signal</keyword>
<reference evidence="5 6" key="1">
    <citation type="journal article" date="2014" name="Science">
        <title>Plant genetics. Early allopolyploid evolution in the post-Neolithic Brassica napus oilseed genome.</title>
        <authorList>
            <person name="Chalhoub B."/>
            <person name="Denoeud F."/>
            <person name="Liu S."/>
            <person name="Parkin I.A."/>
            <person name="Tang H."/>
            <person name="Wang X."/>
            <person name="Chiquet J."/>
            <person name="Belcram H."/>
            <person name="Tong C."/>
            <person name="Samans B."/>
            <person name="Correa M."/>
            <person name="Da Silva C."/>
            <person name="Just J."/>
            <person name="Falentin C."/>
            <person name="Koh C.S."/>
            <person name="Le Clainche I."/>
            <person name="Bernard M."/>
            <person name="Bento P."/>
            <person name="Noel B."/>
            <person name="Labadie K."/>
            <person name="Alberti A."/>
            <person name="Charles M."/>
            <person name="Arnaud D."/>
            <person name="Guo H."/>
            <person name="Daviaud C."/>
            <person name="Alamery S."/>
            <person name="Jabbari K."/>
            <person name="Zhao M."/>
            <person name="Edger P.P."/>
            <person name="Chelaifa H."/>
            <person name="Tack D."/>
            <person name="Lassalle G."/>
            <person name="Mestiri I."/>
            <person name="Schnel N."/>
            <person name="Le Paslier M.C."/>
            <person name="Fan G."/>
            <person name="Renault V."/>
            <person name="Bayer P.E."/>
            <person name="Golicz A.A."/>
            <person name="Manoli S."/>
            <person name="Lee T.H."/>
            <person name="Thi V.H."/>
            <person name="Chalabi S."/>
            <person name="Hu Q."/>
            <person name="Fan C."/>
            <person name="Tollenaere R."/>
            <person name="Lu Y."/>
            <person name="Battail C."/>
            <person name="Shen J."/>
            <person name="Sidebottom C.H."/>
            <person name="Wang X."/>
            <person name="Canaguier A."/>
            <person name="Chauveau A."/>
            <person name="Berard A."/>
            <person name="Deniot G."/>
            <person name="Guan M."/>
            <person name="Liu Z."/>
            <person name="Sun F."/>
            <person name="Lim Y.P."/>
            <person name="Lyons E."/>
            <person name="Town C.D."/>
            <person name="Bancroft I."/>
            <person name="Wang X."/>
            <person name="Meng J."/>
            <person name="Ma J."/>
            <person name="Pires J.C."/>
            <person name="King G.J."/>
            <person name="Brunel D."/>
            <person name="Delourme R."/>
            <person name="Renard M."/>
            <person name="Aury J.M."/>
            <person name="Adams K.L."/>
            <person name="Batley J."/>
            <person name="Snowdon R.J."/>
            <person name="Tost J."/>
            <person name="Edwards D."/>
            <person name="Zhou Y."/>
            <person name="Hua W."/>
            <person name="Sharpe A.G."/>
            <person name="Paterson A.H."/>
            <person name="Guan C."/>
            <person name="Wincker P."/>
        </authorList>
    </citation>
    <scope>NUCLEOTIDE SEQUENCE [LARGE SCALE GENOMIC DNA]</scope>
    <source>
        <strain evidence="6">cv. Darmor-bzh</strain>
    </source>
</reference>
<sequence>MSCVVRLVVILLLTLTVTSSARSSVTVSGIGMIGTERRSLMVSVEDYGDPSANPKHNPGVPPATTAQRSPSRG</sequence>
<reference evidence="5" key="2">
    <citation type="submission" date="2014-06" db="EMBL/GenBank/DDBJ databases">
        <authorList>
            <person name="Genoscope - CEA"/>
        </authorList>
    </citation>
    <scope>NUCLEOTIDE SEQUENCE</scope>
</reference>
<keyword evidence="6" id="KW-1185">Reference proteome</keyword>
<dbReference type="Proteomes" id="UP001295469">
    <property type="component" value="Chromosome A10"/>
</dbReference>
<proteinExistence type="predicted"/>
<evidence type="ECO:0000313" key="4">
    <source>
        <dbReference type="EMBL" id="CAF2332875.1"/>
    </source>
</evidence>
<dbReference type="Gramene" id="CDY69338">
    <property type="protein sequence ID" value="CDY69338"/>
    <property type="gene ID" value="GSBRNA2T00086996001"/>
</dbReference>
<evidence type="ECO:0000313" key="5">
    <source>
        <dbReference type="EMBL" id="CDY69338.1"/>
    </source>
</evidence>
<evidence type="ECO:0000313" key="3">
    <source>
        <dbReference type="EMBL" id="CAF1768720.1"/>
    </source>
</evidence>
<gene>
    <name evidence="5" type="primary">BnaAnng30080D</name>
    <name evidence="4" type="ORF">DARMORV10_A10P15610.1</name>
    <name evidence="3" type="ORF">DARMORV10_C09P50730.1</name>
    <name evidence="5" type="ORF">GSBRNA2T00086996001</name>
</gene>
<feature type="chain" id="PRO_5040561815" evidence="2">
    <location>
        <begin position="22"/>
        <end position="73"/>
    </location>
</feature>
<evidence type="ECO:0000256" key="1">
    <source>
        <dbReference type="SAM" id="MobiDB-lite"/>
    </source>
</evidence>